<dbReference type="AlphaFoldDB" id="U2P4W1"/>
<protein>
    <submittedName>
        <fullName evidence="1">Uncharacterized protein</fullName>
    </submittedName>
</protein>
<dbReference type="Proteomes" id="UP000016648">
    <property type="component" value="Unassembled WGS sequence"/>
</dbReference>
<evidence type="ECO:0000313" key="1">
    <source>
        <dbReference type="EMBL" id="ERK39201.1"/>
    </source>
</evidence>
<proteinExistence type="predicted"/>
<organism evidence="1 2">
    <name type="scientific">Segatella baroniae F0067</name>
    <dbReference type="NCBI Taxonomy" id="1115809"/>
    <lineage>
        <taxon>Bacteria</taxon>
        <taxon>Pseudomonadati</taxon>
        <taxon>Bacteroidota</taxon>
        <taxon>Bacteroidia</taxon>
        <taxon>Bacteroidales</taxon>
        <taxon>Prevotellaceae</taxon>
        <taxon>Segatella</taxon>
    </lineage>
</organism>
<sequence>MNLCFVYLWLFKSEYYDFTNTNITKISINKMRHAAFLNYIKLKARTGQKVGRPAERLLGRAKGVKL</sequence>
<reference evidence="1 2" key="1">
    <citation type="submission" date="2013-08" db="EMBL/GenBank/DDBJ databases">
        <authorList>
            <person name="Durkin A.S."/>
            <person name="Haft D.R."/>
            <person name="McCorrison J."/>
            <person name="Torralba M."/>
            <person name="Gillis M."/>
            <person name="Haft D.H."/>
            <person name="Methe B."/>
            <person name="Sutton G."/>
            <person name="Nelson K.E."/>
        </authorList>
    </citation>
    <scope>NUCLEOTIDE SEQUENCE [LARGE SCALE GENOMIC DNA]</scope>
    <source>
        <strain evidence="1 2">F0067</strain>
    </source>
</reference>
<name>U2P4W1_9BACT</name>
<comment type="caution">
    <text evidence="1">The sequence shown here is derived from an EMBL/GenBank/DDBJ whole genome shotgun (WGS) entry which is preliminary data.</text>
</comment>
<evidence type="ECO:0000313" key="2">
    <source>
        <dbReference type="Proteomes" id="UP000016648"/>
    </source>
</evidence>
<dbReference type="EMBL" id="AWEY01000026">
    <property type="protein sequence ID" value="ERK39201.1"/>
    <property type="molecule type" value="Genomic_DNA"/>
</dbReference>
<keyword evidence="2" id="KW-1185">Reference proteome</keyword>
<gene>
    <name evidence="1" type="ORF">HMPREF9135_1927</name>
</gene>
<accession>U2P4W1</accession>